<dbReference type="AlphaFoldDB" id="A0A432GUP1"/>
<proteinExistence type="predicted"/>
<dbReference type="Gene3D" id="3.40.50.720">
    <property type="entry name" value="NAD(P)-binding Rossmann-like Domain"/>
    <property type="match status" value="1"/>
</dbReference>
<dbReference type="InterPro" id="IPR020843">
    <property type="entry name" value="ER"/>
</dbReference>
<dbReference type="SUPFAM" id="SSF51735">
    <property type="entry name" value="NAD(P)-binding Rossmann-fold domains"/>
    <property type="match status" value="1"/>
</dbReference>
<organism evidence="2 3">
    <name type="scientific">SAR324 cluster bacterium</name>
    <dbReference type="NCBI Taxonomy" id="2024889"/>
    <lineage>
        <taxon>Bacteria</taxon>
        <taxon>Deltaproteobacteria</taxon>
        <taxon>SAR324 cluster</taxon>
    </lineage>
</organism>
<dbReference type="Pfam" id="PF08240">
    <property type="entry name" value="ADH_N"/>
    <property type="match status" value="1"/>
</dbReference>
<dbReference type="PANTHER" id="PTHR43677">
    <property type="entry name" value="SHORT-CHAIN DEHYDROGENASE/REDUCTASE"/>
    <property type="match status" value="1"/>
</dbReference>
<dbReference type="Proteomes" id="UP000287719">
    <property type="component" value="Unassembled WGS sequence"/>
</dbReference>
<evidence type="ECO:0000259" key="1">
    <source>
        <dbReference type="SMART" id="SM00829"/>
    </source>
</evidence>
<evidence type="ECO:0000313" key="2">
    <source>
        <dbReference type="EMBL" id="RTZ87283.1"/>
    </source>
</evidence>
<evidence type="ECO:0000313" key="3">
    <source>
        <dbReference type="Proteomes" id="UP000287719"/>
    </source>
</evidence>
<dbReference type="GO" id="GO:0016491">
    <property type="term" value="F:oxidoreductase activity"/>
    <property type="evidence" value="ECO:0007669"/>
    <property type="project" value="InterPro"/>
</dbReference>
<dbReference type="PANTHER" id="PTHR43677:SF4">
    <property type="entry name" value="QUINONE OXIDOREDUCTASE-LIKE PROTEIN 2"/>
    <property type="match status" value="1"/>
</dbReference>
<dbReference type="SUPFAM" id="SSF50129">
    <property type="entry name" value="GroES-like"/>
    <property type="match status" value="1"/>
</dbReference>
<dbReference type="CDD" id="cd08241">
    <property type="entry name" value="QOR1"/>
    <property type="match status" value="1"/>
</dbReference>
<dbReference type="InterPro" id="IPR051397">
    <property type="entry name" value="Zn-ADH-like_protein"/>
</dbReference>
<feature type="domain" description="Enoyl reductase (ER)" evidence="1">
    <location>
        <begin position="10"/>
        <end position="322"/>
    </location>
</feature>
<name>A0A432GUP1_9DELT</name>
<dbReference type="EMBL" id="QNZJ01000100">
    <property type="protein sequence ID" value="RTZ87283.1"/>
    <property type="molecule type" value="Genomic_DNA"/>
</dbReference>
<gene>
    <name evidence="2" type="ORF">DSY95_02365</name>
</gene>
<sequence>MKAILCKSYGPPENLVLEEVQDLNPKEGEALVEVHAAALNFPDTLQIAGEYQYQPPLPFSPGSEASGIIIELGPNIKGFEIGDRVMAIPGVGAMAEQVCVPASGLRKIPDSMNFKTASGFPMVYSTSYYALKQRANLKPGETLLVLGSSGGVGVTAVELGKLMGAQVIAGASSEEKLQFAKKAGADFLVNYSDGDLKTKIKELTKGKGADVIYDPVGGDLFDQATRCINWNGRLLVVGFTSGRIPEYKANLALLKGASMVGVFLGRFATEEPEAYETNMDELFEFFKQGKIKPAVNQSFKMDDFVSAFNIFKERKVMGKVTLEFKK</sequence>
<protein>
    <submittedName>
        <fullName evidence="2">NADPH:quinone oxidoreductase family protein</fullName>
    </submittedName>
</protein>
<dbReference type="SMART" id="SM00829">
    <property type="entry name" value="PKS_ER"/>
    <property type="match status" value="1"/>
</dbReference>
<dbReference type="Pfam" id="PF00107">
    <property type="entry name" value="ADH_zinc_N"/>
    <property type="match status" value="1"/>
</dbReference>
<dbReference type="InterPro" id="IPR036291">
    <property type="entry name" value="NAD(P)-bd_dom_sf"/>
</dbReference>
<dbReference type="InterPro" id="IPR013149">
    <property type="entry name" value="ADH-like_C"/>
</dbReference>
<dbReference type="InterPro" id="IPR013154">
    <property type="entry name" value="ADH-like_N"/>
</dbReference>
<comment type="caution">
    <text evidence="2">The sequence shown here is derived from an EMBL/GenBank/DDBJ whole genome shotgun (WGS) entry which is preliminary data.</text>
</comment>
<dbReference type="InterPro" id="IPR011032">
    <property type="entry name" value="GroES-like_sf"/>
</dbReference>
<dbReference type="Gene3D" id="3.90.180.10">
    <property type="entry name" value="Medium-chain alcohol dehydrogenases, catalytic domain"/>
    <property type="match status" value="1"/>
</dbReference>
<accession>A0A432GUP1</accession>
<reference evidence="2 3" key="1">
    <citation type="submission" date="2018-06" db="EMBL/GenBank/DDBJ databases">
        <title>Combined omics and stable isotope probing to characterize newly discovered Mariana Back-Arc vent microbial communities.</title>
        <authorList>
            <person name="Trembath-Reichert E."/>
            <person name="Huber J.A."/>
        </authorList>
    </citation>
    <scope>NUCLEOTIDE SEQUENCE [LARGE SCALE GENOMIC DNA]</scope>
    <source>
        <strain evidence="2">MAG 54</strain>
    </source>
</reference>